<protein>
    <submittedName>
        <fullName evidence="4">Uncharacterized protein</fullName>
    </submittedName>
</protein>
<dbReference type="InterPro" id="IPR046700">
    <property type="entry name" value="DUF6570"/>
</dbReference>
<dbReference type="InParanoid" id="A0A409W7G9"/>
<feature type="domain" description="DUF6570" evidence="3">
    <location>
        <begin position="1"/>
        <end position="81"/>
    </location>
</feature>
<gene>
    <name evidence="4" type="ORF">CVT24_000036</name>
</gene>
<dbReference type="STRING" id="181874.A0A409W7G9"/>
<evidence type="ECO:0000259" key="2">
    <source>
        <dbReference type="Pfam" id="PF14214"/>
    </source>
</evidence>
<feature type="domain" description="Helitron helicase-like" evidence="2">
    <location>
        <begin position="209"/>
        <end position="428"/>
    </location>
</feature>
<reference evidence="4 5" key="1">
    <citation type="journal article" date="2018" name="Evol. Lett.">
        <title>Horizontal gene cluster transfer increased hallucinogenic mushroom diversity.</title>
        <authorList>
            <person name="Reynolds H.T."/>
            <person name="Vijayakumar V."/>
            <person name="Gluck-Thaler E."/>
            <person name="Korotkin H.B."/>
            <person name="Matheny P.B."/>
            <person name="Slot J.C."/>
        </authorList>
    </citation>
    <scope>NUCLEOTIDE SEQUENCE [LARGE SCALE GENOMIC DNA]</scope>
    <source>
        <strain evidence="4 5">2629</strain>
    </source>
</reference>
<dbReference type="InterPro" id="IPR025476">
    <property type="entry name" value="Helitron_helicase-like"/>
</dbReference>
<sequence>MVANVITFEQPTLKIYQKLPISRKELDEVLAVLFTGHQPPTEEDLARTPVLVRRERVLAALVWLKKNNIHYADLEIDHETLATYPLAGVPVEVVFRSTATDSGNVLASMKSQFDNDDERGTASGPCPFTVHGLTADNHGQMTTMQRKTAGLQHLKRGGSMLAVGHAEDPESIFGDLDLFYPRMFPWLFPYGLGGLGQARHKGLIKKEKHVQWWLNYHDKRFQQDSNLVIVLLNHHLIRQSSAKSFIMVKRRNFSDIARVIRNIKPAVLNALSERLKEGGRSTPLTDEEQKCYKLLDQIEYVSTNVEGSISKKKHMCNEAWSLVNFRGPPTWFITITPSDHKHPLCLYWASRDVKFRPEIKGYAEREHIVTRNPVACAKFFHYMVKLFIKHICGWTEDGPTRGAFGVPSAYYGTVEQQGRMTLHLHFLLWIEGSLPLHVVRERLMSEDSDFTKALLLYIESCQVGEFSTGSMEDVQNRTAYLETRSNRPSTQSQPDIHDVITTSSVVMNDYASEQSAKAGDLPDVSYIDPTLTLPEAPPSSQCSSGRHFDDGCDCEACREFGLWCKTFWSTTDDIMCRSNTHRCYSKRDNSSKKSNKNLPKQHPTGKGCVNEKGECTARFPRKIVEHSHVDLETGHVNLRKREEWINCVTPLITASSRCNSDTTSLLSGTAVKATLGYVTDYITKSTLKTYQLFSLMYDTYTKHSDVINCDGEPSNGARKMVVKMVNALSSKSEIGAPYAALILLGNPDHYTSHSYVPFYWKGFVNYVLQNWKQLLENADGKYTDPVNVSSNISPSVDPADASHDIDYSNVEENENVTLTNAKGHFMAKSSTDDYRLRPMELSNVCLYEWIQCAVRRNVNSSRTAKSHLTYFPYLPEHPMVGQYLVACDPDQRAIMVPNFIGPPLP</sequence>
<dbReference type="AlphaFoldDB" id="A0A409W7G9"/>
<dbReference type="OrthoDB" id="3229882at2759"/>
<evidence type="ECO:0000313" key="4">
    <source>
        <dbReference type="EMBL" id="PPQ74448.1"/>
    </source>
</evidence>
<evidence type="ECO:0000256" key="1">
    <source>
        <dbReference type="SAM" id="MobiDB-lite"/>
    </source>
</evidence>
<comment type="caution">
    <text evidence="4">The sequence shown here is derived from an EMBL/GenBank/DDBJ whole genome shotgun (WGS) entry which is preliminary data.</text>
</comment>
<keyword evidence="5" id="KW-1185">Reference proteome</keyword>
<evidence type="ECO:0000313" key="5">
    <source>
        <dbReference type="Proteomes" id="UP000284842"/>
    </source>
</evidence>
<proteinExistence type="predicted"/>
<dbReference type="Pfam" id="PF20209">
    <property type="entry name" value="DUF6570"/>
    <property type="match status" value="1"/>
</dbReference>
<dbReference type="Proteomes" id="UP000284842">
    <property type="component" value="Unassembled WGS sequence"/>
</dbReference>
<feature type="region of interest" description="Disordered" evidence="1">
    <location>
        <begin position="584"/>
        <end position="609"/>
    </location>
</feature>
<dbReference type="EMBL" id="NHTK01005752">
    <property type="protein sequence ID" value="PPQ74448.1"/>
    <property type="molecule type" value="Genomic_DNA"/>
</dbReference>
<organism evidence="4 5">
    <name type="scientific">Panaeolus cyanescens</name>
    <dbReference type="NCBI Taxonomy" id="181874"/>
    <lineage>
        <taxon>Eukaryota</taxon>
        <taxon>Fungi</taxon>
        <taxon>Dikarya</taxon>
        <taxon>Basidiomycota</taxon>
        <taxon>Agaricomycotina</taxon>
        <taxon>Agaricomycetes</taxon>
        <taxon>Agaricomycetidae</taxon>
        <taxon>Agaricales</taxon>
        <taxon>Agaricineae</taxon>
        <taxon>Galeropsidaceae</taxon>
        <taxon>Panaeolus</taxon>
    </lineage>
</organism>
<accession>A0A409W7G9</accession>
<name>A0A409W7G9_9AGAR</name>
<dbReference type="Pfam" id="PF14214">
    <property type="entry name" value="Helitron_like_N"/>
    <property type="match status" value="1"/>
</dbReference>
<evidence type="ECO:0000259" key="3">
    <source>
        <dbReference type="Pfam" id="PF20209"/>
    </source>
</evidence>